<name>A0A2T1D9K0_9CYAN</name>
<evidence type="ECO:0000313" key="2">
    <source>
        <dbReference type="EMBL" id="PSB17200.1"/>
    </source>
</evidence>
<protein>
    <recommendedName>
        <fullName evidence="4">DUF4359 domain-containing protein</fullName>
    </recommendedName>
</protein>
<dbReference type="Proteomes" id="UP000238634">
    <property type="component" value="Unassembled WGS sequence"/>
</dbReference>
<dbReference type="AlphaFoldDB" id="A0A2T1D9K0"/>
<dbReference type="EMBL" id="PVWG01000031">
    <property type="protein sequence ID" value="PSB17200.1"/>
    <property type="molecule type" value="Genomic_DNA"/>
</dbReference>
<evidence type="ECO:0000256" key="1">
    <source>
        <dbReference type="SAM" id="SignalP"/>
    </source>
</evidence>
<gene>
    <name evidence="2" type="ORF">C7B65_19430</name>
</gene>
<keyword evidence="1" id="KW-0732">Signal</keyword>
<feature type="chain" id="PRO_5015561369" description="DUF4359 domain-containing protein" evidence="1">
    <location>
        <begin position="22"/>
        <end position="141"/>
    </location>
</feature>
<reference evidence="2 3" key="2">
    <citation type="submission" date="2018-03" db="EMBL/GenBank/DDBJ databases">
        <title>The ancient ancestry and fast evolution of plastids.</title>
        <authorList>
            <person name="Moore K.R."/>
            <person name="Magnabosco C."/>
            <person name="Momper L."/>
            <person name="Gold D.A."/>
            <person name="Bosak T."/>
            <person name="Fournier G.P."/>
        </authorList>
    </citation>
    <scope>NUCLEOTIDE SEQUENCE [LARGE SCALE GENOMIC DNA]</scope>
    <source>
        <strain evidence="2 3">ULC007</strain>
    </source>
</reference>
<proteinExistence type="predicted"/>
<organism evidence="2 3">
    <name type="scientific">Phormidesmis priestleyi ULC007</name>
    <dbReference type="NCBI Taxonomy" id="1920490"/>
    <lineage>
        <taxon>Bacteria</taxon>
        <taxon>Bacillati</taxon>
        <taxon>Cyanobacteriota</taxon>
        <taxon>Cyanophyceae</taxon>
        <taxon>Leptolyngbyales</taxon>
        <taxon>Leptolyngbyaceae</taxon>
        <taxon>Phormidesmis</taxon>
    </lineage>
</organism>
<evidence type="ECO:0000313" key="3">
    <source>
        <dbReference type="Proteomes" id="UP000238634"/>
    </source>
</evidence>
<sequence>MRIKLLLMGMLLSSFVAPAYAETKQLDYTLTSAANQSFSGLIEQAELLAERLAKQGFANPSTTVVEMRILAEREGLTAPILYVRVTRAEWQKQPKLRAITYLRGVDRLLGFSPQNSQPPVFPSATVSFASSQSEPNYYDNP</sequence>
<accession>A0A2T1D9K0</accession>
<dbReference type="RefSeq" id="WP_073074091.1">
    <property type="nucleotide sequence ID" value="NZ_MPPI01000029.1"/>
</dbReference>
<keyword evidence="3" id="KW-1185">Reference proteome</keyword>
<feature type="signal peptide" evidence="1">
    <location>
        <begin position="1"/>
        <end position="21"/>
    </location>
</feature>
<dbReference type="OrthoDB" id="422658at2"/>
<comment type="caution">
    <text evidence="2">The sequence shown here is derived from an EMBL/GenBank/DDBJ whole genome shotgun (WGS) entry which is preliminary data.</text>
</comment>
<reference evidence="2 3" key="1">
    <citation type="submission" date="2018-02" db="EMBL/GenBank/DDBJ databases">
        <authorList>
            <person name="Cohen D.B."/>
            <person name="Kent A.D."/>
        </authorList>
    </citation>
    <scope>NUCLEOTIDE SEQUENCE [LARGE SCALE GENOMIC DNA]</scope>
    <source>
        <strain evidence="2 3">ULC007</strain>
    </source>
</reference>
<evidence type="ECO:0008006" key="4">
    <source>
        <dbReference type="Google" id="ProtNLM"/>
    </source>
</evidence>